<feature type="transmembrane region" description="Helical" evidence="10">
    <location>
        <begin position="32"/>
        <end position="50"/>
    </location>
</feature>
<dbReference type="Pfam" id="PF01529">
    <property type="entry name" value="DHHC"/>
    <property type="match status" value="1"/>
</dbReference>
<evidence type="ECO:0000256" key="11">
    <source>
        <dbReference type="SAM" id="MobiDB-lite"/>
    </source>
</evidence>
<keyword evidence="5 10" id="KW-0472">Membrane</keyword>
<dbReference type="PANTHER" id="PTHR22883">
    <property type="entry name" value="ZINC FINGER DHHC DOMAIN CONTAINING PROTEIN"/>
    <property type="match status" value="1"/>
</dbReference>
<evidence type="ECO:0000256" key="3">
    <source>
        <dbReference type="ARBA" id="ARBA00022692"/>
    </source>
</evidence>
<comment type="catalytic activity">
    <reaction evidence="9 10">
        <text>L-cysteinyl-[protein] + hexadecanoyl-CoA = S-hexadecanoyl-L-cysteinyl-[protein] + CoA</text>
        <dbReference type="Rhea" id="RHEA:36683"/>
        <dbReference type="Rhea" id="RHEA-COMP:10131"/>
        <dbReference type="Rhea" id="RHEA-COMP:11032"/>
        <dbReference type="ChEBI" id="CHEBI:29950"/>
        <dbReference type="ChEBI" id="CHEBI:57287"/>
        <dbReference type="ChEBI" id="CHEBI:57379"/>
        <dbReference type="ChEBI" id="CHEBI:74151"/>
        <dbReference type="EC" id="2.3.1.225"/>
    </reaction>
</comment>
<comment type="domain">
    <text evidence="10">The DHHC domain is required for palmitoyltransferase activity.</text>
</comment>
<evidence type="ECO:0000256" key="4">
    <source>
        <dbReference type="ARBA" id="ARBA00022989"/>
    </source>
</evidence>
<feature type="domain" description="Palmitoyltransferase DHHC" evidence="12">
    <location>
        <begin position="14"/>
        <end position="57"/>
    </location>
</feature>
<feature type="compositionally biased region" description="Low complexity" evidence="11">
    <location>
        <begin position="268"/>
        <end position="277"/>
    </location>
</feature>
<dbReference type="PROSITE" id="PS50216">
    <property type="entry name" value="DHHC"/>
    <property type="match status" value="1"/>
</dbReference>
<evidence type="ECO:0000256" key="10">
    <source>
        <dbReference type="RuleBase" id="RU079119"/>
    </source>
</evidence>
<dbReference type="Proteomes" id="UP000282613">
    <property type="component" value="Unassembled WGS sequence"/>
</dbReference>
<evidence type="ECO:0000256" key="5">
    <source>
        <dbReference type="ARBA" id="ARBA00023136"/>
    </source>
</evidence>
<keyword evidence="8 10" id="KW-0012">Acyltransferase</keyword>
<keyword evidence="3 10" id="KW-0812">Transmembrane</keyword>
<evidence type="ECO:0000256" key="7">
    <source>
        <dbReference type="ARBA" id="ARBA00023288"/>
    </source>
</evidence>
<evidence type="ECO:0000256" key="9">
    <source>
        <dbReference type="ARBA" id="ARBA00048048"/>
    </source>
</evidence>
<keyword evidence="4 10" id="KW-1133">Transmembrane helix</keyword>
<evidence type="ECO:0000256" key="2">
    <source>
        <dbReference type="ARBA" id="ARBA00022679"/>
    </source>
</evidence>
<name>A0A0R3VVY6_TAEAS</name>
<proteinExistence type="inferred from homology"/>
<reference evidence="13 14" key="2">
    <citation type="submission" date="2018-11" db="EMBL/GenBank/DDBJ databases">
        <authorList>
            <consortium name="Pathogen Informatics"/>
        </authorList>
    </citation>
    <scope>NUCLEOTIDE SEQUENCE [LARGE SCALE GENOMIC DNA]</scope>
</reference>
<evidence type="ECO:0000256" key="1">
    <source>
        <dbReference type="ARBA" id="ARBA00004127"/>
    </source>
</evidence>
<keyword evidence="6" id="KW-0564">Palmitate</keyword>
<dbReference type="InterPro" id="IPR039859">
    <property type="entry name" value="PFA4/ZDH16/20/ERF2-like"/>
</dbReference>
<keyword evidence="14" id="KW-1185">Reference proteome</keyword>
<dbReference type="GO" id="GO:0019706">
    <property type="term" value="F:protein-cysteine S-palmitoyltransferase activity"/>
    <property type="evidence" value="ECO:0007669"/>
    <property type="project" value="UniProtKB-EC"/>
</dbReference>
<accession>A0A0R3VVY6</accession>
<dbReference type="GO" id="GO:0006612">
    <property type="term" value="P:protein targeting to membrane"/>
    <property type="evidence" value="ECO:0007669"/>
    <property type="project" value="TreeGrafter"/>
</dbReference>
<keyword evidence="2 10" id="KW-0808">Transferase</keyword>
<gene>
    <name evidence="13" type="ORF">TASK_LOCUS1576</name>
</gene>
<feature type="compositionally biased region" description="Basic residues" evidence="11">
    <location>
        <begin position="256"/>
        <end position="265"/>
    </location>
</feature>
<dbReference type="OrthoDB" id="6264846at2759"/>
<comment type="similarity">
    <text evidence="10">Belongs to the DHHC palmitoyltransferase family.</text>
</comment>
<dbReference type="EMBL" id="UYRS01000451">
    <property type="protein sequence ID" value="VDK23285.1"/>
    <property type="molecule type" value="Genomic_DNA"/>
</dbReference>
<dbReference type="GO" id="GO:0005794">
    <property type="term" value="C:Golgi apparatus"/>
    <property type="evidence" value="ECO:0007669"/>
    <property type="project" value="TreeGrafter"/>
</dbReference>
<evidence type="ECO:0000313" key="14">
    <source>
        <dbReference type="Proteomes" id="UP000282613"/>
    </source>
</evidence>
<sequence length="332" mass="37037">MLIIGFSFLFLFTERFDHHCPWVGNCVGARNYRYFVIFLLAVSLLCFYVLCFSVVNVVLKILFTIFLCLSISGLAFYHVYLSCREISTHEDIRHFPKTLRQMGRENPFSKGNGIVNMLGVLCGPAPPSIVLDFFSSTTMMADAQSNPDRQLRLEMVTGTLKAWKLVDPEVVRSLNSPMLSSPHPRSVEDLAMYHKQSVAARPLRFDSGTQQGEVDWRNTTGGYPRQAPTNSVTSQNIGRSTLTRRLRDLIGEFLRRHGPLLKRDKKPQSQSSTSSTKPPKKPRKVTLAGELDEHGDRMPSTGFAGRSIVSMTTTLPHSAPPSHAASIGHPDG</sequence>
<organism evidence="15">
    <name type="scientific">Taenia asiatica</name>
    <name type="common">Asian tapeworm</name>
    <dbReference type="NCBI Taxonomy" id="60517"/>
    <lineage>
        <taxon>Eukaryota</taxon>
        <taxon>Metazoa</taxon>
        <taxon>Spiralia</taxon>
        <taxon>Lophotrochozoa</taxon>
        <taxon>Platyhelminthes</taxon>
        <taxon>Cestoda</taxon>
        <taxon>Eucestoda</taxon>
        <taxon>Cyclophyllidea</taxon>
        <taxon>Taeniidae</taxon>
        <taxon>Taenia</taxon>
    </lineage>
</organism>
<evidence type="ECO:0000313" key="15">
    <source>
        <dbReference type="WBParaSite" id="TASK_0000157501-mRNA-1"/>
    </source>
</evidence>
<dbReference type="WBParaSite" id="TASK_0000157501-mRNA-1">
    <property type="protein sequence ID" value="TASK_0000157501-mRNA-1"/>
    <property type="gene ID" value="TASK_0000157501"/>
</dbReference>
<evidence type="ECO:0000256" key="6">
    <source>
        <dbReference type="ARBA" id="ARBA00023139"/>
    </source>
</evidence>
<reference evidence="15" key="1">
    <citation type="submission" date="2017-02" db="UniProtKB">
        <authorList>
            <consortium name="WormBaseParasite"/>
        </authorList>
    </citation>
    <scope>IDENTIFICATION</scope>
</reference>
<dbReference type="STRING" id="60517.A0A0R3VVY6"/>
<dbReference type="AlphaFoldDB" id="A0A0R3VVY6"/>
<keyword evidence="7" id="KW-0449">Lipoprotein</keyword>
<dbReference type="PANTHER" id="PTHR22883:SF43">
    <property type="entry name" value="PALMITOYLTRANSFERASE APP"/>
    <property type="match status" value="1"/>
</dbReference>
<dbReference type="InterPro" id="IPR001594">
    <property type="entry name" value="Palmitoyltrfase_DHHC"/>
</dbReference>
<evidence type="ECO:0000259" key="12">
    <source>
        <dbReference type="Pfam" id="PF01529"/>
    </source>
</evidence>
<evidence type="ECO:0000256" key="8">
    <source>
        <dbReference type="ARBA" id="ARBA00023315"/>
    </source>
</evidence>
<dbReference type="GO" id="GO:0005783">
    <property type="term" value="C:endoplasmic reticulum"/>
    <property type="evidence" value="ECO:0007669"/>
    <property type="project" value="TreeGrafter"/>
</dbReference>
<dbReference type="EC" id="2.3.1.225" evidence="10"/>
<feature type="compositionally biased region" description="Polar residues" evidence="11">
    <location>
        <begin position="207"/>
        <end position="240"/>
    </location>
</feature>
<feature type="transmembrane region" description="Helical" evidence="10">
    <location>
        <begin position="57"/>
        <end position="80"/>
    </location>
</feature>
<feature type="region of interest" description="Disordered" evidence="11">
    <location>
        <begin position="255"/>
        <end position="332"/>
    </location>
</feature>
<feature type="region of interest" description="Disordered" evidence="11">
    <location>
        <begin position="204"/>
        <end position="240"/>
    </location>
</feature>
<protein>
    <recommendedName>
        <fullName evidence="10">Palmitoyltransferase</fullName>
        <ecNumber evidence="10">2.3.1.225</ecNumber>
    </recommendedName>
</protein>
<comment type="subcellular location">
    <subcellularLocation>
        <location evidence="1">Endomembrane system</location>
        <topology evidence="1">Multi-pass membrane protein</topology>
    </subcellularLocation>
</comment>
<evidence type="ECO:0000313" key="13">
    <source>
        <dbReference type="EMBL" id="VDK23285.1"/>
    </source>
</evidence>